<dbReference type="EMBL" id="LHXY01000009">
    <property type="protein sequence ID" value="KXB02207.1"/>
    <property type="molecule type" value="Genomic_DNA"/>
</dbReference>
<keyword evidence="1" id="KW-0472">Membrane</keyword>
<name>A0A133V722_9EURY</name>
<evidence type="ECO:0000313" key="3">
    <source>
        <dbReference type="Proteomes" id="UP000070035"/>
    </source>
</evidence>
<evidence type="ECO:0000256" key="1">
    <source>
        <dbReference type="SAM" id="Phobius"/>
    </source>
</evidence>
<evidence type="ECO:0000313" key="2">
    <source>
        <dbReference type="EMBL" id="KXB02207.1"/>
    </source>
</evidence>
<keyword evidence="1" id="KW-0812">Transmembrane</keyword>
<sequence>MLKGERGITVGTAALIIAIVAAAIGGGLYLVTHFQKGTRPSGGEARWGEVKDEFIQRLKPENAEVYPLGHLDVRADTVEVLSAELVAPESSECSGFISSENMPEKVWIVKVSALARKTFPHNYPWEKRIITFIVNANTGFSYGFHSSPQIKALRFGPLVFNLAWTPLGTGPRYGLVKGKVSVKNVGDSPLHISGMNVTISGEKVGGVPHEPGPGAPENSRVVVVPPGGRKTITMHFEDYLGTGFGYRVKSFKPGTYTAEFELLEKENERSEVIASDSREITIGKEVKSPVEGLNLKLFRKGKDYLNVDETVEFLAVLENTGSLSKHVSWGSPPSIRVYDRTGRLVGGYPSVTAPVLVTPIGPIGRYLYSFSLEFVRGGKYRVEVSYGIHGEDIDELGSMEDSAWIAVQGPTPSLKEIENLLPDYPVEIKREDGRTTVIVGSPPKTAVGKKEVKQWMHSFDRWLENTRWTDSLSDYGVYSGAPEEEKGYYEVGMNPLSPKLIAGVFRELREASLSAGVGAFGESIPIAFAGNPEAPAIFRRISENMIKTERWVEAIENHINSLYPPRDVGYKITFWSENLVKSYIYLEGEDDRVPFEDIKLELENSHWNLYPGSWDTTVRSPSENLEITGYSVDKARVGSSEWSEMQEVLVRVAPTVRNWSDYPAFVSSVHIRIENSTHTFTRSYPAGVIPIGLISLGIIPSGRTVRIGYQGGPALIPKWSSGGSKSLLRMDELAGKNFRVTLTLKDGEGTTLAKRTFHITFEDLSEKQRNVKLEPSLADLDLSGSTQVNFSREQFFPRETTVKTRKIETRNRELAQWVSLLGAIIRSSHILPGARILLLDAHRVLSQSTYSSSIFWCTR</sequence>
<organism evidence="2 3">
    <name type="scientific">candidate division MSBL1 archaeon SCGC-AAA261F17</name>
    <dbReference type="NCBI Taxonomy" id="1698274"/>
    <lineage>
        <taxon>Archaea</taxon>
        <taxon>Methanobacteriati</taxon>
        <taxon>Methanobacteriota</taxon>
        <taxon>candidate division MSBL1</taxon>
    </lineage>
</organism>
<feature type="transmembrane region" description="Helical" evidence="1">
    <location>
        <begin position="7"/>
        <end position="31"/>
    </location>
</feature>
<dbReference type="Proteomes" id="UP000070035">
    <property type="component" value="Unassembled WGS sequence"/>
</dbReference>
<comment type="caution">
    <text evidence="2">The sequence shown here is derived from an EMBL/GenBank/DDBJ whole genome shotgun (WGS) entry which is preliminary data.</text>
</comment>
<protein>
    <submittedName>
        <fullName evidence="2">Uncharacterized protein</fullName>
    </submittedName>
</protein>
<proteinExistence type="predicted"/>
<keyword evidence="1" id="KW-1133">Transmembrane helix</keyword>
<dbReference type="AlphaFoldDB" id="A0A133V722"/>
<keyword evidence="3" id="KW-1185">Reference proteome</keyword>
<gene>
    <name evidence="2" type="ORF">AKJ44_01125</name>
</gene>
<accession>A0A133V722</accession>
<reference evidence="2 3" key="1">
    <citation type="journal article" date="2016" name="Sci. Rep.">
        <title>Metabolic traits of an uncultured archaeal lineage -MSBL1- from brine pools of the Red Sea.</title>
        <authorList>
            <person name="Mwirichia R."/>
            <person name="Alam I."/>
            <person name="Rashid M."/>
            <person name="Vinu M."/>
            <person name="Ba-Alawi W."/>
            <person name="Anthony Kamau A."/>
            <person name="Kamanda Ngugi D."/>
            <person name="Goker M."/>
            <person name="Klenk H.P."/>
            <person name="Bajic V."/>
            <person name="Stingl U."/>
        </authorList>
    </citation>
    <scope>NUCLEOTIDE SEQUENCE [LARGE SCALE GENOMIC DNA]</scope>
    <source>
        <strain evidence="2">SCGC-AAA261F17</strain>
    </source>
</reference>